<comment type="subcellular location">
    <subcellularLocation>
        <location evidence="1">Cell membrane</location>
        <topology evidence="1">Multi-pass membrane protein</topology>
    </subcellularLocation>
</comment>
<keyword evidence="4" id="KW-1133">Transmembrane helix</keyword>
<accession>A0A7U9XVG1</accession>
<dbReference type="AlphaFoldDB" id="A0A7U9XVG1"/>
<dbReference type="EMBL" id="AP024412">
    <property type="protein sequence ID" value="BCR36208.1"/>
    <property type="molecule type" value="Genomic_DNA"/>
</dbReference>
<dbReference type="InterPro" id="IPR004869">
    <property type="entry name" value="MMPL_dom"/>
</dbReference>
<evidence type="ECO:0000256" key="2">
    <source>
        <dbReference type="ARBA" id="ARBA00022475"/>
    </source>
</evidence>
<dbReference type="SUPFAM" id="SSF82866">
    <property type="entry name" value="Multidrug efflux transporter AcrB transmembrane domain"/>
    <property type="match status" value="2"/>
</dbReference>
<organism evidence="6 7">
    <name type="scientific">Mariniplasma anaerobium</name>
    <dbReference type="NCBI Taxonomy" id="2735436"/>
    <lineage>
        <taxon>Bacteria</taxon>
        <taxon>Bacillati</taxon>
        <taxon>Mycoplasmatota</taxon>
        <taxon>Mollicutes</taxon>
        <taxon>Acholeplasmatales</taxon>
        <taxon>Acholeplasmataceae</taxon>
        <taxon>Mariniplasma</taxon>
    </lineage>
</organism>
<proteinExistence type="predicted"/>
<dbReference type="PANTHER" id="PTHR33406">
    <property type="entry name" value="MEMBRANE PROTEIN MJ1562-RELATED"/>
    <property type="match status" value="1"/>
</dbReference>
<dbReference type="GO" id="GO:0005886">
    <property type="term" value="C:plasma membrane"/>
    <property type="evidence" value="ECO:0007669"/>
    <property type="project" value="UniProtKB-SubCell"/>
</dbReference>
<sequence length="716" mass="79228">MKAYINLIFKKQLLFKIILAITIIMSIAGIVQLKLNTNFSSFSPDESIYQDRLDETTQIFGELNQLMVIVEVDTINRTTLDDMNSLQNELSAISDISFIQGAAPNELMINGSAVEFGDIPSETVISYYEKFEDFSPIKINEDTNYFVFTLFISSDFTNASIKDIENTLEDISYTSYISGDSYNQLKITDYIIRILLILPPLALLVIFLVFRSQMGAIKPTILSLLPAGIGSLWTFGLIGWIGNEVSILTAVVPIFIIVIGSADGLHFMSHYQDDKAQGMDDKSALLSTLKLVGIPMVVTTLTSIAGFLSLLSMNTSSIKDLSIYSAVGILLAGLATWYVLPLILSHGLNVSRKRNPRYKLNLSQGLKKLSGIPSLIIVLVIIIVTAFSFSHINNEFNMLMLYKDSTIVAQNAAKVSEVNGGSIPVYVSIKTDGDVITLDALHEVSVVVDQLNTLDEVNKVVNPFELIQIIYENQFNGDIPNDIVLNNIYMTLSSDPNSTINDLISLDSNVVRLLVFPADLENNTLDVIETSVDELNLDTNVTGVQYLMKDLNDSISQMQINSIILALSIVIVMLVITLKSFKVALFSMIPIIITVISLYGFLGLSGIPLNITTVIIFSITIGVGIDYAVHFSSLYKYYLKDNSNDQAIEKAYHSSSRPIITNAFGISLGFSILMFSPLTIHFNVSVLMWVSMVVSVLLTLTLLPYIFHITRRKHHA</sequence>
<dbReference type="RefSeq" id="WP_176238969.1">
    <property type="nucleotide sequence ID" value="NZ_AP024412.1"/>
</dbReference>
<dbReference type="PROSITE" id="PS50156">
    <property type="entry name" value="SSD"/>
    <property type="match status" value="1"/>
</dbReference>
<evidence type="ECO:0000256" key="5">
    <source>
        <dbReference type="ARBA" id="ARBA00023136"/>
    </source>
</evidence>
<evidence type="ECO:0000256" key="3">
    <source>
        <dbReference type="ARBA" id="ARBA00022692"/>
    </source>
</evidence>
<name>A0A7U9XVG1_9MOLU</name>
<keyword evidence="7" id="KW-1185">Reference proteome</keyword>
<dbReference type="InterPro" id="IPR050545">
    <property type="entry name" value="Mycobact_MmpL"/>
</dbReference>
<keyword evidence="2" id="KW-1003">Cell membrane</keyword>
<evidence type="ECO:0000256" key="4">
    <source>
        <dbReference type="ARBA" id="ARBA00022989"/>
    </source>
</evidence>
<dbReference type="KEGG" id="manr:MPAN_011010"/>
<protein>
    <submittedName>
        <fullName evidence="6">RND transporter</fullName>
    </submittedName>
</protein>
<dbReference type="PANTHER" id="PTHR33406:SF13">
    <property type="entry name" value="MEMBRANE PROTEIN YDFJ"/>
    <property type="match status" value="1"/>
</dbReference>
<reference evidence="6" key="1">
    <citation type="submission" date="2021-01" db="EMBL/GenBank/DDBJ databases">
        <title>Draft genome sequence of Acholeplasmataceae bacterium strain Mahy22.</title>
        <authorList>
            <person name="Watanabe M."/>
            <person name="Kojima H."/>
            <person name="Fukui M."/>
        </authorList>
    </citation>
    <scope>NUCLEOTIDE SEQUENCE</scope>
    <source>
        <strain evidence="6">Mahy22</strain>
    </source>
</reference>
<evidence type="ECO:0000313" key="6">
    <source>
        <dbReference type="EMBL" id="BCR36208.1"/>
    </source>
</evidence>
<dbReference type="Gene3D" id="1.20.1640.10">
    <property type="entry name" value="Multidrug efflux transporter AcrB transmembrane domain"/>
    <property type="match status" value="2"/>
</dbReference>
<gene>
    <name evidence="6" type="ORF">MPAN_011010</name>
</gene>
<keyword evidence="5" id="KW-0472">Membrane</keyword>
<dbReference type="Pfam" id="PF03176">
    <property type="entry name" value="MMPL"/>
    <property type="match status" value="2"/>
</dbReference>
<evidence type="ECO:0000313" key="7">
    <source>
        <dbReference type="Proteomes" id="UP000620133"/>
    </source>
</evidence>
<dbReference type="Proteomes" id="UP000620133">
    <property type="component" value="Chromosome"/>
</dbReference>
<keyword evidence="3" id="KW-0812">Transmembrane</keyword>
<dbReference type="InterPro" id="IPR000731">
    <property type="entry name" value="SSD"/>
</dbReference>
<evidence type="ECO:0000256" key="1">
    <source>
        <dbReference type="ARBA" id="ARBA00004651"/>
    </source>
</evidence>